<gene>
    <name evidence="4" type="primary">crt_1</name>
    <name evidence="4" type="ORF">DSCW_05120</name>
</gene>
<dbReference type="KEGG" id="dwd:DSCW_05120"/>
<dbReference type="FunFam" id="3.90.226.10:FF:000009">
    <property type="entry name" value="Carnitinyl-CoA dehydratase"/>
    <property type="match status" value="1"/>
</dbReference>
<evidence type="ECO:0000256" key="3">
    <source>
        <dbReference type="RuleBase" id="RU003707"/>
    </source>
</evidence>
<reference evidence="4 5" key="1">
    <citation type="submission" date="2019-11" db="EMBL/GenBank/DDBJ databases">
        <title>Comparative genomics of hydrocarbon-degrading Desulfosarcina strains.</title>
        <authorList>
            <person name="Watanabe M."/>
            <person name="Kojima H."/>
            <person name="Fukui M."/>
        </authorList>
    </citation>
    <scope>NUCLEOTIDE SEQUENCE [LARGE SCALE GENOMIC DNA]</scope>
    <source>
        <strain evidence="4 5">PP31</strain>
    </source>
</reference>
<dbReference type="GO" id="GO:0016836">
    <property type="term" value="F:hydro-lyase activity"/>
    <property type="evidence" value="ECO:0007669"/>
    <property type="project" value="UniProtKB-ARBA"/>
</dbReference>
<dbReference type="GO" id="GO:0006635">
    <property type="term" value="P:fatty acid beta-oxidation"/>
    <property type="evidence" value="ECO:0007669"/>
    <property type="project" value="TreeGrafter"/>
</dbReference>
<evidence type="ECO:0000313" key="5">
    <source>
        <dbReference type="Proteomes" id="UP000427769"/>
    </source>
</evidence>
<evidence type="ECO:0000256" key="2">
    <source>
        <dbReference type="ARBA" id="ARBA00023239"/>
    </source>
</evidence>
<dbReference type="Gene3D" id="3.90.226.10">
    <property type="entry name" value="2-enoyl-CoA Hydratase, Chain A, domain 1"/>
    <property type="match status" value="1"/>
</dbReference>
<evidence type="ECO:0000256" key="1">
    <source>
        <dbReference type="ARBA" id="ARBA00005254"/>
    </source>
</evidence>
<dbReference type="InterPro" id="IPR029045">
    <property type="entry name" value="ClpP/crotonase-like_dom_sf"/>
</dbReference>
<dbReference type="InterPro" id="IPR001753">
    <property type="entry name" value="Enoyl-CoA_hydra/iso"/>
</dbReference>
<dbReference type="CDD" id="cd06558">
    <property type="entry name" value="crotonase-like"/>
    <property type="match status" value="1"/>
</dbReference>
<dbReference type="PANTHER" id="PTHR11941">
    <property type="entry name" value="ENOYL-COA HYDRATASE-RELATED"/>
    <property type="match status" value="1"/>
</dbReference>
<sequence>MEYDYKNIKIEKNAGVAIITFNRPKVYNALSSSMLKEINTVVDECNADKDVKILIFTGEGRAFVAGADISQMKDYLPYQAINYLEEGHNIFRKIEALSKPSIAAVNGMALGGGTEIALACDLRFVSKKATFGLPEITLGIIPGWGGTQRLSKIIGIGRAKEMILSGDTISAQRAYEIGLANRIISDELLLQETNDFAKKIATHSTFAMKMAKDSINFGYGLCTEVASKLENQCTSQCFSTHDQKEGMQAFLEKRKATFIGY</sequence>
<comment type="similarity">
    <text evidence="1 3">Belongs to the enoyl-CoA hydratase/isomerase family.</text>
</comment>
<dbReference type="InterPro" id="IPR018376">
    <property type="entry name" value="Enoyl-CoA_hyd/isom_CS"/>
</dbReference>
<dbReference type="SUPFAM" id="SSF52096">
    <property type="entry name" value="ClpP/crotonase"/>
    <property type="match status" value="1"/>
</dbReference>
<proteinExistence type="inferred from homology"/>
<organism evidence="4 5">
    <name type="scientific">Desulfosarcina widdelii</name>
    <dbReference type="NCBI Taxonomy" id="947919"/>
    <lineage>
        <taxon>Bacteria</taxon>
        <taxon>Pseudomonadati</taxon>
        <taxon>Thermodesulfobacteriota</taxon>
        <taxon>Desulfobacteria</taxon>
        <taxon>Desulfobacterales</taxon>
        <taxon>Desulfosarcinaceae</taxon>
        <taxon>Desulfosarcina</taxon>
    </lineage>
</organism>
<dbReference type="PANTHER" id="PTHR11941:SF54">
    <property type="entry name" value="ENOYL-COA HYDRATASE, MITOCHONDRIAL"/>
    <property type="match status" value="1"/>
</dbReference>
<keyword evidence="5" id="KW-1185">Reference proteome</keyword>
<dbReference type="FunFam" id="1.10.12.10:FF:000001">
    <property type="entry name" value="Probable enoyl-CoA hydratase, mitochondrial"/>
    <property type="match status" value="1"/>
</dbReference>
<protein>
    <submittedName>
        <fullName evidence="4">Crotonase</fullName>
    </submittedName>
</protein>
<name>A0A5K7YXG8_9BACT</name>
<dbReference type="Gene3D" id="1.10.12.10">
    <property type="entry name" value="Lyase 2-enoyl-coa Hydratase, Chain A, domain 2"/>
    <property type="match status" value="1"/>
</dbReference>
<dbReference type="InterPro" id="IPR014748">
    <property type="entry name" value="Enoyl-CoA_hydra_C"/>
</dbReference>
<accession>A0A5K7YXG8</accession>
<dbReference type="PROSITE" id="PS00166">
    <property type="entry name" value="ENOYL_COA_HYDRATASE"/>
    <property type="match status" value="1"/>
</dbReference>
<dbReference type="Pfam" id="PF00378">
    <property type="entry name" value="ECH_1"/>
    <property type="match status" value="1"/>
</dbReference>
<dbReference type="AlphaFoldDB" id="A0A5K7YXG8"/>
<keyword evidence="2" id="KW-0456">Lyase</keyword>
<dbReference type="RefSeq" id="WP_155302234.1">
    <property type="nucleotide sequence ID" value="NZ_AP021875.1"/>
</dbReference>
<evidence type="ECO:0000313" key="4">
    <source>
        <dbReference type="EMBL" id="BBO73095.1"/>
    </source>
</evidence>
<dbReference type="Proteomes" id="UP000427769">
    <property type="component" value="Chromosome"/>
</dbReference>
<dbReference type="EMBL" id="AP021875">
    <property type="protein sequence ID" value="BBO73095.1"/>
    <property type="molecule type" value="Genomic_DNA"/>
</dbReference>
<dbReference type="OrthoDB" id="5365311at2"/>